<accession>A0A8S5P715</accession>
<sequence>MENVNHVTVAGHLVKSAEVRYTSTGKAVAYFVVAANKKISEEKQIVSYIPVNAWNQAEELGALVKGDAVLVTGELRTGSYEKNGRTIYTWHVQASNVMVAPFVNNKGNENFDSFADERRDEIPF</sequence>
<dbReference type="PANTHER" id="PTHR10302">
    <property type="entry name" value="SINGLE-STRANDED DNA-BINDING PROTEIN"/>
    <property type="match status" value="1"/>
</dbReference>
<dbReference type="PANTHER" id="PTHR10302:SF27">
    <property type="entry name" value="SINGLE-STRANDED DNA-BINDING PROTEIN"/>
    <property type="match status" value="1"/>
</dbReference>
<dbReference type="InterPro" id="IPR000424">
    <property type="entry name" value="Primosome_PriB/ssb"/>
</dbReference>
<dbReference type="InterPro" id="IPR011344">
    <property type="entry name" value="ssDNA-bd"/>
</dbReference>
<dbReference type="GO" id="GO:0009295">
    <property type="term" value="C:nucleoid"/>
    <property type="evidence" value="ECO:0007669"/>
    <property type="project" value="TreeGrafter"/>
</dbReference>
<dbReference type="CDD" id="cd04496">
    <property type="entry name" value="SSB_OBF"/>
    <property type="match status" value="1"/>
</dbReference>
<protein>
    <recommendedName>
        <fullName evidence="2">Single-stranded DNA-binding protein</fullName>
    </recommendedName>
</protein>
<dbReference type="GO" id="GO:0006260">
    <property type="term" value="P:DNA replication"/>
    <property type="evidence" value="ECO:0007669"/>
    <property type="project" value="InterPro"/>
</dbReference>
<dbReference type="PROSITE" id="PS50935">
    <property type="entry name" value="SSB"/>
    <property type="match status" value="1"/>
</dbReference>
<dbReference type="NCBIfam" id="TIGR00621">
    <property type="entry name" value="ssb"/>
    <property type="match status" value="1"/>
</dbReference>
<evidence type="ECO:0000256" key="1">
    <source>
        <dbReference type="ARBA" id="ARBA00023125"/>
    </source>
</evidence>
<evidence type="ECO:0000256" key="2">
    <source>
        <dbReference type="PIRNR" id="PIRNR002070"/>
    </source>
</evidence>
<evidence type="ECO:0000313" key="3">
    <source>
        <dbReference type="EMBL" id="DAE01980.1"/>
    </source>
</evidence>
<keyword evidence="1 2" id="KW-0238">DNA-binding</keyword>
<dbReference type="Pfam" id="PF00436">
    <property type="entry name" value="SSB"/>
    <property type="match status" value="1"/>
</dbReference>
<dbReference type="InterPro" id="IPR012340">
    <property type="entry name" value="NA-bd_OB-fold"/>
</dbReference>
<organism evidence="3">
    <name type="scientific">Siphoviridae sp. ctiam3</name>
    <dbReference type="NCBI Taxonomy" id="2825624"/>
    <lineage>
        <taxon>Viruses</taxon>
        <taxon>Duplodnaviria</taxon>
        <taxon>Heunggongvirae</taxon>
        <taxon>Uroviricota</taxon>
        <taxon>Caudoviricetes</taxon>
    </lineage>
</organism>
<name>A0A8S5P715_9CAUD</name>
<dbReference type="PIRSF" id="PIRSF002070">
    <property type="entry name" value="SSB"/>
    <property type="match status" value="1"/>
</dbReference>
<dbReference type="EMBL" id="BK015338">
    <property type="protein sequence ID" value="DAE01980.1"/>
    <property type="molecule type" value="Genomic_DNA"/>
</dbReference>
<dbReference type="SUPFAM" id="SSF50249">
    <property type="entry name" value="Nucleic acid-binding proteins"/>
    <property type="match status" value="1"/>
</dbReference>
<dbReference type="GO" id="GO:0003697">
    <property type="term" value="F:single-stranded DNA binding"/>
    <property type="evidence" value="ECO:0007669"/>
    <property type="project" value="InterPro"/>
</dbReference>
<proteinExistence type="predicted"/>
<reference evidence="3" key="1">
    <citation type="journal article" date="2021" name="Proc. Natl. Acad. Sci. U.S.A.">
        <title>A Catalog of Tens of Thousands of Viruses from Human Metagenomes Reveals Hidden Associations with Chronic Diseases.</title>
        <authorList>
            <person name="Tisza M.J."/>
            <person name="Buck C.B."/>
        </authorList>
    </citation>
    <scope>NUCLEOTIDE SEQUENCE</scope>
    <source>
        <strain evidence="3">Ctiam3</strain>
    </source>
</reference>
<dbReference type="Gene3D" id="2.40.50.140">
    <property type="entry name" value="Nucleic acid-binding proteins"/>
    <property type="match status" value="1"/>
</dbReference>